<name>A0A136Q5F5_9FIRM</name>
<protein>
    <recommendedName>
        <fullName evidence="3">Bidirectional hydrogenase complex protein HoxE domain protein</fullName>
    </recommendedName>
</protein>
<accession>A0A136Q5F5</accession>
<dbReference type="CDD" id="cd02980">
    <property type="entry name" value="TRX_Fd_family"/>
    <property type="match status" value="1"/>
</dbReference>
<keyword evidence="2" id="KW-1185">Reference proteome</keyword>
<dbReference type="Proteomes" id="UP000070366">
    <property type="component" value="Unassembled WGS sequence"/>
</dbReference>
<evidence type="ECO:0008006" key="3">
    <source>
        <dbReference type="Google" id="ProtNLM"/>
    </source>
</evidence>
<dbReference type="AlphaFoldDB" id="A0A136Q5F5"/>
<proteinExistence type="predicted"/>
<dbReference type="EMBL" id="LSZW01000054">
    <property type="protein sequence ID" value="KXK65915.1"/>
    <property type="molecule type" value="Genomic_DNA"/>
</dbReference>
<dbReference type="KEGG" id="cmiu:B1H56_06265"/>
<dbReference type="OrthoDB" id="9807975at2"/>
<dbReference type="InterPro" id="IPR036249">
    <property type="entry name" value="Thioredoxin-like_sf"/>
</dbReference>
<dbReference type="SUPFAM" id="SSF52833">
    <property type="entry name" value="Thioredoxin-like"/>
    <property type="match status" value="1"/>
</dbReference>
<organism evidence="1 2">
    <name type="scientific">Christensenella minuta</name>
    <dbReference type="NCBI Taxonomy" id="626937"/>
    <lineage>
        <taxon>Bacteria</taxon>
        <taxon>Bacillati</taxon>
        <taxon>Bacillota</taxon>
        <taxon>Clostridia</taxon>
        <taxon>Christensenellales</taxon>
        <taxon>Christensenellaceae</taxon>
        <taxon>Christensenella</taxon>
    </lineage>
</organism>
<sequence length="80" mass="8656">MMTINICIGSACHLKGSYNVVSELQEMIEESGLGDRVELTGVFCLGHCTDAVSVQIGDEVFSVNTDNVGEFFKNQVLAKI</sequence>
<dbReference type="STRING" id="626937.HMPREF3293_01207"/>
<dbReference type="Pfam" id="PF01257">
    <property type="entry name" value="2Fe-2S_thioredx"/>
    <property type="match status" value="1"/>
</dbReference>
<evidence type="ECO:0000313" key="1">
    <source>
        <dbReference type="EMBL" id="KXK65915.1"/>
    </source>
</evidence>
<dbReference type="RefSeq" id="WP_066517717.1">
    <property type="nucleotide sequence ID" value="NZ_CABMOF010000001.1"/>
</dbReference>
<comment type="caution">
    <text evidence="1">The sequence shown here is derived from an EMBL/GenBank/DDBJ whole genome shotgun (WGS) entry which is preliminary data.</text>
</comment>
<dbReference type="PATRIC" id="fig|626937.4.peg.1193"/>
<gene>
    <name evidence="1" type="ORF">HMPREF3293_01207</name>
</gene>
<dbReference type="Gene3D" id="3.40.30.10">
    <property type="entry name" value="Glutaredoxin"/>
    <property type="match status" value="1"/>
</dbReference>
<reference evidence="1 2" key="1">
    <citation type="submission" date="2016-02" db="EMBL/GenBank/DDBJ databases">
        <authorList>
            <person name="Wen L."/>
            <person name="He K."/>
            <person name="Yang H."/>
        </authorList>
    </citation>
    <scope>NUCLEOTIDE SEQUENCE [LARGE SCALE GENOMIC DNA]</scope>
    <source>
        <strain evidence="1 2">DSM 22607</strain>
    </source>
</reference>
<evidence type="ECO:0000313" key="2">
    <source>
        <dbReference type="Proteomes" id="UP000070366"/>
    </source>
</evidence>